<accession>A0A2N7F9B0</accession>
<evidence type="ECO:0000313" key="1">
    <source>
        <dbReference type="EMBL" id="PMJ63735.1"/>
    </source>
</evidence>
<dbReference type="EMBL" id="MCWU01000037">
    <property type="protein sequence ID" value="PMJ63735.1"/>
    <property type="molecule type" value="Genomic_DNA"/>
</dbReference>
<proteinExistence type="predicted"/>
<dbReference type="RefSeq" id="WP_102516836.1">
    <property type="nucleotide sequence ID" value="NZ_CAWNSM010000037.1"/>
</dbReference>
<organism evidence="1 2">
    <name type="scientific">Vibrio splendidus</name>
    <dbReference type="NCBI Taxonomy" id="29497"/>
    <lineage>
        <taxon>Bacteria</taxon>
        <taxon>Pseudomonadati</taxon>
        <taxon>Pseudomonadota</taxon>
        <taxon>Gammaproteobacteria</taxon>
        <taxon>Vibrionales</taxon>
        <taxon>Vibrionaceae</taxon>
        <taxon>Vibrio</taxon>
    </lineage>
</organism>
<dbReference type="Proteomes" id="UP000235330">
    <property type="component" value="Unassembled WGS sequence"/>
</dbReference>
<protein>
    <submittedName>
        <fullName evidence="1">Uncharacterized protein</fullName>
    </submittedName>
</protein>
<comment type="caution">
    <text evidence="1">The sequence shown here is derived from an EMBL/GenBank/DDBJ whole genome shotgun (WGS) entry which is preliminary data.</text>
</comment>
<dbReference type="AlphaFoldDB" id="A0A2N7F9B0"/>
<evidence type="ECO:0000313" key="2">
    <source>
        <dbReference type="Proteomes" id="UP000235330"/>
    </source>
</evidence>
<name>A0A2N7F9B0_VIBSP</name>
<sequence length="291" mass="33690">MNNKLLKATMELSVLRGFEMHLIVALATYADMNEDTLDNLNLLLKSFSEKEQKEDRNNIIKWLSKYTNVNYSTKKKKLYKTQTQKKWNIFAGLHDELLFLSTSAADKCCKEFNLLSIDDLFRVIDEVGSKIEKLEKHQESLGKDDPFYNQIKNTFDSNDIGTDGFKWPSTFAYESSGNTPEVDWPQVGMLKGVGYSVGTKGLPTVKRRELLSNIMSQQLPYITSHAYRREWGEPNTTARLKKLANTIAYLTKNSKRSSNNTTVAISEWEEDLKWLKDNYYRNGKYSWSWPN</sequence>
<reference evidence="2" key="1">
    <citation type="submission" date="2016-07" db="EMBL/GenBank/DDBJ databases">
        <title>Nontailed viruses are major unrecognized killers of bacteria in the ocean.</title>
        <authorList>
            <person name="Kauffman K."/>
            <person name="Hussain F."/>
            <person name="Yang J."/>
            <person name="Arevalo P."/>
            <person name="Brown J."/>
            <person name="Cutler M."/>
            <person name="Kelly L."/>
            <person name="Polz M.F."/>
        </authorList>
    </citation>
    <scope>NUCLEOTIDE SEQUENCE [LARGE SCALE GENOMIC DNA]</scope>
    <source>
        <strain evidence="2">10N.261.55.E11</strain>
    </source>
</reference>
<gene>
    <name evidence="1" type="ORF">BCU17_22055</name>
</gene>